<comment type="similarity">
    <text evidence="2">Belongs to the VirD4/TraG family.</text>
</comment>
<dbReference type="InParanoid" id="A0A6G9IFD9"/>
<evidence type="ECO:0000256" key="7">
    <source>
        <dbReference type="SAM" id="Phobius"/>
    </source>
</evidence>
<evidence type="ECO:0000313" key="8">
    <source>
        <dbReference type="EMBL" id="QIQ22529.1"/>
    </source>
</evidence>
<dbReference type="AlphaFoldDB" id="A0A6G9IFD9"/>
<gene>
    <name evidence="8" type="ORF">IPMB12_12035</name>
</gene>
<accession>A0A6G9IFD9</accession>
<evidence type="ECO:0000256" key="3">
    <source>
        <dbReference type="ARBA" id="ARBA00022475"/>
    </source>
</evidence>
<dbReference type="EMBL" id="CP050254">
    <property type="protein sequence ID" value="QIQ22529.1"/>
    <property type="molecule type" value="Genomic_DNA"/>
</dbReference>
<feature type="transmembrane region" description="Helical" evidence="7">
    <location>
        <begin position="21"/>
        <end position="43"/>
    </location>
</feature>
<dbReference type="CDD" id="cd01127">
    <property type="entry name" value="TrwB_TraG_TraD_VirD4"/>
    <property type="match status" value="2"/>
</dbReference>
<keyword evidence="6 7" id="KW-0472">Membrane</keyword>
<dbReference type="Gene3D" id="3.40.50.300">
    <property type="entry name" value="P-loop containing nucleotide triphosphate hydrolases"/>
    <property type="match status" value="1"/>
</dbReference>
<keyword evidence="8" id="KW-0614">Plasmid</keyword>
<geneLocation type="plasmid" evidence="9">
    <name>pipmb12</name>
</geneLocation>
<evidence type="ECO:0000256" key="6">
    <source>
        <dbReference type="ARBA" id="ARBA00023136"/>
    </source>
</evidence>
<keyword evidence="5 7" id="KW-1133">Transmembrane helix</keyword>
<dbReference type="RefSeq" id="WP_166917825.1">
    <property type="nucleotide sequence ID" value="NZ_CP050254.1"/>
</dbReference>
<evidence type="ECO:0000313" key="9">
    <source>
        <dbReference type="Proteomes" id="UP000501168"/>
    </source>
</evidence>
<dbReference type="InterPro" id="IPR027417">
    <property type="entry name" value="P-loop_NTPase"/>
</dbReference>
<dbReference type="InterPro" id="IPR051539">
    <property type="entry name" value="T4SS-coupling_protein"/>
</dbReference>
<dbReference type="Pfam" id="PF02534">
    <property type="entry name" value="T4SS-DNA_transf"/>
    <property type="match status" value="1"/>
</dbReference>
<name>A0A6G9IFD9_9GAMM</name>
<protein>
    <submittedName>
        <fullName evidence="8">Type IV secretory system conjugative DNA transfer family protein</fullName>
    </submittedName>
</protein>
<evidence type="ECO:0000256" key="1">
    <source>
        <dbReference type="ARBA" id="ARBA00004651"/>
    </source>
</evidence>
<evidence type="ECO:0000256" key="5">
    <source>
        <dbReference type="ARBA" id="ARBA00022989"/>
    </source>
</evidence>
<dbReference type="NCBIfam" id="NF010453">
    <property type="entry name" value="PRK13880.1"/>
    <property type="match status" value="1"/>
</dbReference>
<dbReference type="PANTHER" id="PTHR37937">
    <property type="entry name" value="CONJUGATIVE TRANSFER: DNA TRANSPORT"/>
    <property type="match status" value="1"/>
</dbReference>
<dbReference type="GO" id="GO:0005886">
    <property type="term" value="C:plasma membrane"/>
    <property type="evidence" value="ECO:0007669"/>
    <property type="project" value="UniProtKB-SubCell"/>
</dbReference>
<proteinExistence type="inferred from homology"/>
<dbReference type="SUPFAM" id="SSF52540">
    <property type="entry name" value="P-loop containing nucleoside triphosphate hydrolases"/>
    <property type="match status" value="1"/>
</dbReference>
<dbReference type="Proteomes" id="UP000501168">
    <property type="component" value="Plasmid pIPMB12"/>
</dbReference>
<evidence type="ECO:0000256" key="2">
    <source>
        <dbReference type="ARBA" id="ARBA00008806"/>
    </source>
</evidence>
<dbReference type="KEGG" id="orb:IPMB12_12035"/>
<dbReference type="PANTHER" id="PTHR37937:SF1">
    <property type="entry name" value="CONJUGATIVE TRANSFER: DNA TRANSPORT"/>
    <property type="match status" value="1"/>
</dbReference>
<keyword evidence="9" id="KW-1185">Reference proteome</keyword>
<reference evidence="8 9" key="1">
    <citation type="submission" date="2020-03" db="EMBL/GenBank/DDBJ databases">
        <title>Complete genome sequence of Orbus sp. IPMB12 (BCRC 80908).</title>
        <authorList>
            <person name="Lo W.-S."/>
            <person name="Chang T.-H."/>
            <person name="Kuo C.-H."/>
        </authorList>
    </citation>
    <scope>NUCLEOTIDE SEQUENCE [LARGE SCALE GENOMIC DNA]</scope>
    <source>
        <strain evidence="8 9">IPMB12</strain>
        <plasmid evidence="9">pipmb12</plasmid>
    </source>
</reference>
<keyword evidence="4 7" id="KW-0812">Transmembrane</keyword>
<sequence length="630" mass="70244">MAKNLNNHVGPQRTKKKKNNVLLPSMVALSVTMGLQTSTQLFAHKFNYHPALGDNFHGIYSPLSIIDWGYRWGEQYQNIFYEATAPGIILSSLGMLGISVTSVILSNSSKSNEYLHGSARWATKKDIQAAGLLPRDGFFKKLLKPDKAEGVYVGAWIDDKGNFHYLRHNGPEHILTYAPTRSGKGVGLVIPTLLSWLESAVITDLKGELWALTAGWRQKYAKNKVLKFEPAALLGSVHWNALDEIRINTEYEVGDVQNLATLLVDPDGKGLVDHWQKTSQSLFVGLILHLLYKSQIEGTTASLSTLDGILANPEESNSELWQDMVSYPHLGDKGTHPVVAASARDMLDRAEEELASIVSTTKSYLALYRDPVVANNVSKSDFKIKDLMNHDSPISLYIVTQPNDKARLRPLVRIMLNMIIRLLADKMEFVKGRSKKLYKHRLLGMIDEFPSLGKLEILQESLAFLAGYGMKFYLICQDINQLKSEKTGYGKDETITSNCHIQNAYPPNRIETAEHLSKSTGITTVIKENITTSGKRAGLFHTGVSRHIQEVQRPLLTADECLRMPGPVKNANGEIEEAGDMIVYVAGYPAIYGKQPLFFQDPVFLARSQVDMPLTSDILRQVKPANQIRI</sequence>
<comment type="subcellular location">
    <subcellularLocation>
        <location evidence="1">Cell membrane</location>
        <topology evidence="1">Multi-pass membrane protein</topology>
    </subcellularLocation>
</comment>
<dbReference type="InterPro" id="IPR003688">
    <property type="entry name" value="TraG/VirD4"/>
</dbReference>
<organism evidence="8 9">
    <name type="scientific">Zophobihabitans entericus</name>
    <dbReference type="NCBI Taxonomy" id="1635327"/>
    <lineage>
        <taxon>Bacteria</taxon>
        <taxon>Pseudomonadati</taxon>
        <taxon>Pseudomonadota</taxon>
        <taxon>Gammaproteobacteria</taxon>
        <taxon>Orbales</taxon>
        <taxon>Orbaceae</taxon>
        <taxon>Zophobihabitans</taxon>
    </lineage>
</organism>
<evidence type="ECO:0000256" key="4">
    <source>
        <dbReference type="ARBA" id="ARBA00022692"/>
    </source>
</evidence>
<keyword evidence="3" id="KW-1003">Cell membrane</keyword>